<dbReference type="InterPro" id="IPR017441">
    <property type="entry name" value="Protein_kinase_ATP_BS"/>
</dbReference>
<dbReference type="GO" id="GO:0005524">
    <property type="term" value="F:ATP binding"/>
    <property type="evidence" value="ECO:0007669"/>
    <property type="project" value="UniProtKB-UniRule"/>
</dbReference>
<evidence type="ECO:0000256" key="2">
    <source>
        <dbReference type="ARBA" id="ARBA00006234"/>
    </source>
</evidence>
<feature type="compositionally biased region" description="Low complexity" evidence="6">
    <location>
        <begin position="455"/>
        <end position="469"/>
    </location>
</feature>
<sequence>MFAKKKPIANFSNNPNCMDSLYEFHDELGSGGFGKVKLATHLLTGEKVAIKIIDKKAIGDDLPRVTTELEALKHLAHQNICRLFQYVETVDKFYIYCNGGEMFDYIVKKERLEESEARHFFVNWDLKPENLLLKEDLQLKVIDFGLCAKPRNGLNRTLETCCGSPAYAAPELIQSSAYFGNEADVWSMGVLLYALLCGALPFEDDTRVYYEPSFLSEQSKELLRELLRVNPKYRITVKQLLAHPWLNKNYNQTLKWKSIYDTNLIDEDIAREIAFYHRDGYLSRASTEKERKQPFVLPSYRSRVDNIIYSPTIHASLEQDLNRYGYDKVEKEHSKQELRESHRLWFAFCIVRSPLQIKCPAKTLNKEDAAVKALYPETPSISKSIGNKICTNKENQRPATLRARGPMNIIPSNRTDESRPVSVYNTPRRTPFNGVFSPASYRRPKSTERDHPGAVNSSPVSNRSPVTPTAGGASERMPRSQVKTSRLRTRVFKSLERNKDRVMNLLTPRKMKNEGPTMLKSVRNMVNISITSSTDPNQVRFELLRVLANQESLQCRMDGKFLAPREVLPVDKQRSSWK</sequence>
<dbReference type="InterPro" id="IPR000719">
    <property type="entry name" value="Prot_kinase_dom"/>
</dbReference>
<dbReference type="Gene3D" id="1.10.510.10">
    <property type="entry name" value="Transferase(Phosphotransferase) domain 1"/>
    <property type="match status" value="2"/>
</dbReference>
<accession>A0A915DQA0</accession>
<protein>
    <submittedName>
        <fullName evidence="9">Protein kinase domain-containing protein</fullName>
    </submittedName>
</protein>
<keyword evidence="4 5" id="KW-0067">ATP-binding</keyword>
<dbReference type="GO" id="GO:0004674">
    <property type="term" value="F:protein serine/threonine kinase activity"/>
    <property type="evidence" value="ECO:0007669"/>
    <property type="project" value="TreeGrafter"/>
</dbReference>
<dbReference type="SUPFAM" id="SSF56112">
    <property type="entry name" value="Protein kinase-like (PK-like)"/>
    <property type="match status" value="1"/>
</dbReference>
<dbReference type="Pfam" id="PF00069">
    <property type="entry name" value="Pkinase"/>
    <property type="match status" value="1"/>
</dbReference>
<dbReference type="WBParaSite" id="jg21772">
    <property type="protein sequence ID" value="jg21772"/>
    <property type="gene ID" value="jg21772"/>
</dbReference>
<keyword evidence="8" id="KW-1185">Reference proteome</keyword>
<dbReference type="InterPro" id="IPR028375">
    <property type="entry name" value="KA1/Ssp2_C"/>
</dbReference>
<dbReference type="FunFam" id="1.10.510.10:FF:000571">
    <property type="entry name" value="Maternal embryonic leucine zipper kinase"/>
    <property type="match status" value="1"/>
</dbReference>
<dbReference type="PANTHER" id="PTHR24346:SF30">
    <property type="entry name" value="MATERNAL EMBRYONIC LEUCINE ZIPPER KINASE"/>
    <property type="match status" value="1"/>
</dbReference>
<evidence type="ECO:0000256" key="5">
    <source>
        <dbReference type="PROSITE-ProRule" id="PRU10141"/>
    </source>
</evidence>
<proteinExistence type="inferred from homology"/>
<feature type="binding site" evidence="5">
    <location>
        <position position="51"/>
    </location>
    <ligand>
        <name>ATP</name>
        <dbReference type="ChEBI" id="CHEBI:30616"/>
    </ligand>
</feature>
<dbReference type="GO" id="GO:0035556">
    <property type="term" value="P:intracellular signal transduction"/>
    <property type="evidence" value="ECO:0007669"/>
    <property type="project" value="TreeGrafter"/>
</dbReference>
<evidence type="ECO:0000256" key="1">
    <source>
        <dbReference type="ARBA" id="ARBA00001946"/>
    </source>
</evidence>
<dbReference type="PROSITE" id="PS50011">
    <property type="entry name" value="PROTEIN_KINASE_DOM"/>
    <property type="match status" value="1"/>
</dbReference>
<dbReference type="GO" id="GO:0005737">
    <property type="term" value="C:cytoplasm"/>
    <property type="evidence" value="ECO:0007669"/>
    <property type="project" value="TreeGrafter"/>
</dbReference>
<reference evidence="9" key="1">
    <citation type="submission" date="2022-11" db="UniProtKB">
        <authorList>
            <consortium name="WormBaseParasite"/>
        </authorList>
    </citation>
    <scope>IDENTIFICATION</scope>
</reference>
<keyword evidence="3 5" id="KW-0547">Nucleotide-binding</keyword>
<evidence type="ECO:0000259" key="7">
    <source>
        <dbReference type="PROSITE" id="PS50011"/>
    </source>
</evidence>
<feature type="region of interest" description="Disordered" evidence="6">
    <location>
        <begin position="406"/>
        <end position="486"/>
    </location>
</feature>
<dbReference type="PANTHER" id="PTHR24346">
    <property type="entry name" value="MAP/MICROTUBULE AFFINITY-REGULATING KINASE"/>
    <property type="match status" value="1"/>
</dbReference>
<evidence type="ECO:0000256" key="3">
    <source>
        <dbReference type="ARBA" id="ARBA00022741"/>
    </source>
</evidence>
<evidence type="ECO:0000256" key="4">
    <source>
        <dbReference type="ARBA" id="ARBA00022840"/>
    </source>
</evidence>
<dbReference type="PROSITE" id="PS00107">
    <property type="entry name" value="PROTEIN_KINASE_ATP"/>
    <property type="match status" value="1"/>
</dbReference>
<comment type="similarity">
    <text evidence="2">Belongs to the protein kinase superfamily. CAMK Ser/Thr protein kinase family. SNF1 subfamily.</text>
</comment>
<name>A0A915DQA0_9BILA</name>
<evidence type="ECO:0000256" key="6">
    <source>
        <dbReference type="SAM" id="MobiDB-lite"/>
    </source>
</evidence>
<comment type="cofactor">
    <cofactor evidence="1">
        <name>Mg(2+)</name>
        <dbReference type="ChEBI" id="CHEBI:18420"/>
    </cofactor>
</comment>
<dbReference type="InterPro" id="IPR011009">
    <property type="entry name" value="Kinase-like_dom_sf"/>
</dbReference>
<dbReference type="SMART" id="SM00220">
    <property type="entry name" value="S_TKc"/>
    <property type="match status" value="1"/>
</dbReference>
<dbReference type="Proteomes" id="UP000887574">
    <property type="component" value="Unplaced"/>
</dbReference>
<evidence type="ECO:0000313" key="8">
    <source>
        <dbReference type="Proteomes" id="UP000887574"/>
    </source>
</evidence>
<dbReference type="AlphaFoldDB" id="A0A915DQA0"/>
<dbReference type="SUPFAM" id="SSF103243">
    <property type="entry name" value="KA1-like"/>
    <property type="match status" value="1"/>
</dbReference>
<organism evidence="8 9">
    <name type="scientific">Ditylenchus dipsaci</name>
    <dbReference type="NCBI Taxonomy" id="166011"/>
    <lineage>
        <taxon>Eukaryota</taxon>
        <taxon>Metazoa</taxon>
        <taxon>Ecdysozoa</taxon>
        <taxon>Nematoda</taxon>
        <taxon>Chromadorea</taxon>
        <taxon>Rhabditida</taxon>
        <taxon>Tylenchina</taxon>
        <taxon>Tylenchomorpha</taxon>
        <taxon>Sphaerularioidea</taxon>
        <taxon>Anguinidae</taxon>
        <taxon>Anguininae</taxon>
        <taxon>Ditylenchus</taxon>
    </lineage>
</organism>
<feature type="domain" description="Protein kinase" evidence="7">
    <location>
        <begin position="22"/>
        <end position="246"/>
    </location>
</feature>
<evidence type="ECO:0000313" key="9">
    <source>
        <dbReference type="WBParaSite" id="jg21772"/>
    </source>
</evidence>